<gene>
    <name evidence="2" type="ORF">HMPREF0661_05795</name>
</gene>
<accession>A0A096C385</accession>
<feature type="transmembrane region" description="Helical" evidence="1">
    <location>
        <begin position="63"/>
        <end position="86"/>
    </location>
</feature>
<dbReference type="EMBL" id="JRNS01000304">
    <property type="protein sequence ID" value="KGF49422.1"/>
    <property type="molecule type" value="Genomic_DNA"/>
</dbReference>
<dbReference type="AlphaFoldDB" id="A0A096C385"/>
<dbReference type="NCBIfam" id="NF046000">
    <property type="entry name" value="MAG1210_fam"/>
    <property type="match status" value="1"/>
</dbReference>
<evidence type="ECO:0000313" key="3">
    <source>
        <dbReference type="Proteomes" id="UP000029578"/>
    </source>
</evidence>
<comment type="caution">
    <text evidence="2">The sequence shown here is derived from an EMBL/GenBank/DDBJ whole genome shotgun (WGS) entry which is preliminary data.</text>
</comment>
<protein>
    <submittedName>
        <fullName evidence="2">Membrane protein</fullName>
    </submittedName>
</protein>
<sequence>MIEDIYDPLNEYISTFKDKFKKVADETFNALADEAQVDVEANRETCRQIYAGENNLADVSSRITMWTILCVILWIAVVVGGAVVYVKWNEFPMEHLLMIGGGAVLLLVFLLLKVHPKLKSLRTQHNELDNKVKTLKEQAWNQMAALNRLYDWDVFTRMMSKTVPRLEFDPYFTTQRLADLRKTYGWNDSFNTERSVLYSHSGLINGNPFVICRTRKMEMGEKTYHGQKTIFWTTTETGPDGKPRTVSHSETLHASVTAPYPNYFERTRLIYGNTAAPDLTFYRKPSGLAGKEGSLRYKWDRFMLRRKARNLESGDFAMLTNEEFEVAFNTSNRNNNQQYALLFTPLAQQSMMALLKDEKEGYGDDFDFDKHYMINTIMPEHLQVLDLDMNPAQYRSFDFEKAKKDFYEINERYFRAIYFSFAPLLCVPMYQQIRPQKDIYGHDMEQKSSFWEHEALANFWGQENFQHPDCVTPCIMKTSSAAQGDGSTLINVTAYGFRSERRMSYISKYGGDGSWHDVPVEWYEFLPVEGNGRIMMQEDETQNDTDMSQKQRMSHISDVLQKSHLDVYRRHIASKI</sequence>
<keyword evidence="1" id="KW-0812">Transmembrane</keyword>
<dbReference type="RefSeq" id="WP_036864320.1">
    <property type="nucleotide sequence ID" value="NZ_JRNS01000304.1"/>
</dbReference>
<name>A0A096C385_9BACT</name>
<organism evidence="2 3">
    <name type="scientific">Prevotella melaninogenica DNF00666</name>
    <dbReference type="NCBI Taxonomy" id="1401073"/>
    <lineage>
        <taxon>Bacteria</taxon>
        <taxon>Pseudomonadati</taxon>
        <taxon>Bacteroidota</taxon>
        <taxon>Bacteroidia</taxon>
        <taxon>Bacteroidales</taxon>
        <taxon>Prevotellaceae</taxon>
        <taxon>Prevotella</taxon>
    </lineage>
</organism>
<dbReference type="Proteomes" id="UP000029578">
    <property type="component" value="Unassembled WGS sequence"/>
</dbReference>
<reference evidence="2 3" key="1">
    <citation type="submission" date="2014-07" db="EMBL/GenBank/DDBJ databases">
        <authorList>
            <person name="McCorrison J."/>
            <person name="Sanka R."/>
            <person name="Torralba M."/>
            <person name="Gillis M."/>
            <person name="Haft D.H."/>
            <person name="Methe B."/>
            <person name="Sutton G."/>
            <person name="Nelson K.E."/>
        </authorList>
    </citation>
    <scope>NUCLEOTIDE SEQUENCE [LARGE SCALE GENOMIC DNA]</scope>
    <source>
        <strain evidence="2 3">DNF00666</strain>
    </source>
</reference>
<proteinExistence type="predicted"/>
<feature type="transmembrane region" description="Helical" evidence="1">
    <location>
        <begin position="92"/>
        <end position="112"/>
    </location>
</feature>
<keyword evidence="1" id="KW-1133">Transmembrane helix</keyword>
<evidence type="ECO:0000313" key="2">
    <source>
        <dbReference type="EMBL" id="KGF49422.1"/>
    </source>
</evidence>
<evidence type="ECO:0000256" key="1">
    <source>
        <dbReference type="SAM" id="Phobius"/>
    </source>
</evidence>
<keyword evidence="1" id="KW-0472">Membrane</keyword>